<keyword evidence="1" id="KW-0614">Plasmid</keyword>
<dbReference type="RefSeq" id="WP_013159900.1">
    <property type="nucleotide sequence ID" value="NC_014214.1"/>
</dbReference>
<protein>
    <submittedName>
        <fullName evidence="1">Uncharacterized protein</fullName>
    </submittedName>
</protein>
<evidence type="ECO:0000313" key="1">
    <source>
        <dbReference type="EMBL" id="ADH65426.1"/>
    </source>
</evidence>
<organism evidence="1 2">
    <name type="scientific">Allomeiothermus silvanus (strain ATCC 700542 / DSM 9946 / NBRC 106475 / NCIMB 13440 / VI-R2)</name>
    <name type="common">Thermus silvanus</name>
    <dbReference type="NCBI Taxonomy" id="526227"/>
    <lineage>
        <taxon>Bacteria</taxon>
        <taxon>Thermotogati</taxon>
        <taxon>Deinococcota</taxon>
        <taxon>Deinococci</taxon>
        <taxon>Thermales</taxon>
        <taxon>Thermaceae</taxon>
        <taxon>Allomeiothermus</taxon>
    </lineage>
</organism>
<dbReference type="HOGENOM" id="CLU_1188839_0_0_0"/>
<dbReference type="EMBL" id="CP002044">
    <property type="protein sequence ID" value="ADH65426.1"/>
    <property type="molecule type" value="Genomic_DNA"/>
</dbReference>
<geneLocation type="plasmid" evidence="1 2">
    <name>pMESIL02</name>
</geneLocation>
<accession>D7BJS0</accession>
<name>D7BJS0_ALLS1</name>
<keyword evidence="2" id="KW-1185">Reference proteome</keyword>
<dbReference type="KEGG" id="msv:Mesil_3637"/>
<gene>
    <name evidence="1" type="ORF">Mesil_3637</name>
</gene>
<reference evidence="1 2" key="1">
    <citation type="journal article" date="2010" name="Stand. Genomic Sci.">
        <title>Complete genome sequence of Meiothermus silvanus type strain (VI-R2).</title>
        <authorList>
            <person name="Sikorski J."/>
            <person name="Tindall B.J."/>
            <person name="Lowry S."/>
            <person name="Lucas S."/>
            <person name="Nolan M."/>
            <person name="Copeland A."/>
            <person name="Glavina Del Rio T."/>
            <person name="Tice H."/>
            <person name="Cheng J.F."/>
            <person name="Han C."/>
            <person name="Pitluck S."/>
            <person name="Liolios K."/>
            <person name="Ivanova N."/>
            <person name="Mavromatis K."/>
            <person name="Mikhailova N."/>
            <person name="Pati A."/>
            <person name="Goodwin L."/>
            <person name="Chen A."/>
            <person name="Palaniappan K."/>
            <person name="Land M."/>
            <person name="Hauser L."/>
            <person name="Chang Y.J."/>
            <person name="Jeffries C.D."/>
            <person name="Rohde M."/>
            <person name="Goker M."/>
            <person name="Woyke T."/>
            <person name="Bristow J."/>
            <person name="Eisen J.A."/>
            <person name="Markowitz V."/>
            <person name="Hugenholtz P."/>
            <person name="Kyrpides N.C."/>
            <person name="Klenk H.P."/>
            <person name="Lapidus A."/>
        </authorList>
    </citation>
    <scope>NUCLEOTIDE SEQUENCE [LARGE SCALE GENOMIC DNA]</scope>
    <source>
        <strain evidence="2">ATCC 700542 / DSM 9946 / VI-R2</strain>
        <plasmid evidence="2">Plasmid pMESIL02</plasmid>
    </source>
</reference>
<proteinExistence type="predicted"/>
<dbReference type="AlphaFoldDB" id="D7BJS0"/>
<sequence length="233" mass="26410">MDNPLEQIRSIPSRMLMALTWHGISLIQAPAALQRFDLPVRNLADLADPLTLLAALTPTTLYDFARSYTTATRWLETGRGEVVDLSYLHFVPGVFVQRAQEQAERGVLQGIYLLAMHPYMSLTAFTPVWPVLQITHPVLGPGFPLYELWPLQHWHLEDERRAVKGAFRTLLNVFAHTRLVPQGVLLDGSISGLCFEGYLHPAYALTEYRTAEWNLKEALTPRPEPGEWEPNDI</sequence>
<evidence type="ECO:0000313" key="2">
    <source>
        <dbReference type="Proteomes" id="UP000001916"/>
    </source>
</evidence>
<dbReference type="Proteomes" id="UP000001916">
    <property type="component" value="Plasmid pMESIL02"/>
</dbReference>